<protein>
    <submittedName>
        <fullName evidence="1">Uncharacterized protein</fullName>
    </submittedName>
</protein>
<keyword evidence="2" id="KW-1185">Reference proteome</keyword>
<sequence>MPVNSFQMKKNSTAYLGYSWMELFLVSDRSHLGKARLWWSIGKVGTFGLGRHVLHLCRAANGLLAKVVADWGLMLRAGLGRSHLDVEGRLARG</sequence>
<gene>
    <name evidence="1" type="ORF">EYF80_015584</name>
</gene>
<proteinExistence type="predicted"/>
<dbReference type="EMBL" id="SRLO01000117">
    <property type="protein sequence ID" value="TNN74139.1"/>
    <property type="molecule type" value="Genomic_DNA"/>
</dbReference>
<accession>A0A4Z2I7V9</accession>
<reference evidence="1 2" key="1">
    <citation type="submission" date="2019-03" db="EMBL/GenBank/DDBJ databases">
        <title>First draft genome of Liparis tanakae, snailfish: a comprehensive survey of snailfish specific genes.</title>
        <authorList>
            <person name="Kim W."/>
            <person name="Song I."/>
            <person name="Jeong J.-H."/>
            <person name="Kim D."/>
            <person name="Kim S."/>
            <person name="Ryu S."/>
            <person name="Song J.Y."/>
            <person name="Lee S.K."/>
        </authorList>
    </citation>
    <scope>NUCLEOTIDE SEQUENCE [LARGE SCALE GENOMIC DNA]</scope>
    <source>
        <tissue evidence="1">Muscle</tissue>
    </source>
</reference>
<dbReference type="Proteomes" id="UP000314294">
    <property type="component" value="Unassembled WGS sequence"/>
</dbReference>
<name>A0A4Z2I7V9_9TELE</name>
<evidence type="ECO:0000313" key="2">
    <source>
        <dbReference type="Proteomes" id="UP000314294"/>
    </source>
</evidence>
<dbReference type="AlphaFoldDB" id="A0A4Z2I7V9"/>
<organism evidence="1 2">
    <name type="scientific">Liparis tanakae</name>
    <name type="common">Tanaka's snailfish</name>
    <dbReference type="NCBI Taxonomy" id="230148"/>
    <lineage>
        <taxon>Eukaryota</taxon>
        <taxon>Metazoa</taxon>
        <taxon>Chordata</taxon>
        <taxon>Craniata</taxon>
        <taxon>Vertebrata</taxon>
        <taxon>Euteleostomi</taxon>
        <taxon>Actinopterygii</taxon>
        <taxon>Neopterygii</taxon>
        <taxon>Teleostei</taxon>
        <taxon>Neoteleostei</taxon>
        <taxon>Acanthomorphata</taxon>
        <taxon>Eupercaria</taxon>
        <taxon>Perciformes</taxon>
        <taxon>Cottioidei</taxon>
        <taxon>Cottales</taxon>
        <taxon>Liparidae</taxon>
        <taxon>Liparis</taxon>
    </lineage>
</organism>
<comment type="caution">
    <text evidence="1">The sequence shown here is derived from an EMBL/GenBank/DDBJ whole genome shotgun (WGS) entry which is preliminary data.</text>
</comment>
<evidence type="ECO:0000313" key="1">
    <source>
        <dbReference type="EMBL" id="TNN74139.1"/>
    </source>
</evidence>